<evidence type="ECO:0000313" key="2">
    <source>
        <dbReference type="EMBL" id="MFC4015943.1"/>
    </source>
</evidence>
<dbReference type="Pfam" id="PF00668">
    <property type="entry name" value="Condensation"/>
    <property type="match status" value="1"/>
</dbReference>
<evidence type="ECO:0000313" key="3">
    <source>
        <dbReference type="Proteomes" id="UP001595851"/>
    </source>
</evidence>
<accession>A0ABV8GQ32</accession>
<feature type="domain" description="Condensation" evidence="1">
    <location>
        <begin position="8"/>
        <end position="321"/>
    </location>
</feature>
<proteinExistence type="predicted"/>
<reference evidence="3" key="1">
    <citation type="journal article" date="2019" name="Int. J. Syst. Evol. Microbiol.">
        <title>The Global Catalogue of Microorganisms (GCM) 10K type strain sequencing project: providing services to taxonomists for standard genome sequencing and annotation.</title>
        <authorList>
            <consortium name="The Broad Institute Genomics Platform"/>
            <consortium name="The Broad Institute Genome Sequencing Center for Infectious Disease"/>
            <person name="Wu L."/>
            <person name="Ma J."/>
        </authorList>
    </citation>
    <scope>NUCLEOTIDE SEQUENCE [LARGE SCALE GENOMIC DNA]</scope>
    <source>
        <strain evidence="3">TBRC 1276</strain>
    </source>
</reference>
<evidence type="ECO:0000259" key="1">
    <source>
        <dbReference type="Pfam" id="PF00668"/>
    </source>
</evidence>
<dbReference type="SUPFAM" id="SSF52777">
    <property type="entry name" value="CoA-dependent acyltransferases"/>
    <property type="match status" value="2"/>
</dbReference>
<gene>
    <name evidence="2" type="ORF">ACFOY2_52640</name>
</gene>
<dbReference type="EMBL" id="JBHSBI010000052">
    <property type="protein sequence ID" value="MFC4015943.1"/>
    <property type="molecule type" value="Genomic_DNA"/>
</dbReference>
<name>A0ABV8GQ32_9ACTN</name>
<dbReference type="Gene3D" id="3.30.559.10">
    <property type="entry name" value="Chloramphenicol acetyltransferase-like domain"/>
    <property type="match status" value="1"/>
</dbReference>
<dbReference type="InterPro" id="IPR001242">
    <property type="entry name" value="Condensation_dom"/>
</dbReference>
<dbReference type="InterPro" id="IPR023213">
    <property type="entry name" value="CAT-like_dom_sf"/>
</dbReference>
<dbReference type="RefSeq" id="WP_379535740.1">
    <property type="nucleotide sequence ID" value="NZ_JBHSBI010000052.1"/>
</dbReference>
<keyword evidence="3" id="KW-1185">Reference proteome</keyword>
<dbReference type="Proteomes" id="UP001595851">
    <property type="component" value="Unassembled WGS sequence"/>
</dbReference>
<sequence>MTTLQVPASIGQRLLAMIGHYRPDHGALNCPVLCALRGPLDTGALRAALDGLTATHEALRTSFTGRGRRLTQVVHPPSPQPLAEVALTGEDELAAAVDQELSTPIDVGLWPTRATLWRLGTQHHVLCLNAHHLVTDAWSAGLLFENLRAGYAQALGSRSPDKPPCWQYRHFVEWQTRLIEGGLDRHRDYWSRRLAGLELPRLPYRKGAGKAAAIGADLSPDVVAGLRQIARRERTTLFTVMLALFYAVLRQTCGQDDLAVASLFANRSQPESRKTVGFLANMVVLRTRTSGRDTFTTLIRATHDTVAGALAYQEQPYQTLPLDGVRLGEGRADDVVFQMMTDIDHVGSAEGVDFELLVPEGIGSRFEVELAVAARERDMRVVLFHTARLPADTAADMLEGYLSAAAAVAGSSAVPLAHLGV</sequence>
<dbReference type="PANTHER" id="PTHR45527">
    <property type="entry name" value="NONRIBOSOMAL PEPTIDE SYNTHETASE"/>
    <property type="match status" value="1"/>
</dbReference>
<dbReference type="PANTHER" id="PTHR45527:SF1">
    <property type="entry name" value="FATTY ACID SYNTHASE"/>
    <property type="match status" value="1"/>
</dbReference>
<protein>
    <submittedName>
        <fullName evidence="2">Condensation domain-containing protein</fullName>
    </submittedName>
</protein>
<dbReference type="Gene3D" id="3.30.559.30">
    <property type="entry name" value="Nonribosomal peptide synthetase, condensation domain"/>
    <property type="match status" value="1"/>
</dbReference>
<comment type="caution">
    <text evidence="2">The sequence shown here is derived from an EMBL/GenBank/DDBJ whole genome shotgun (WGS) entry which is preliminary data.</text>
</comment>
<organism evidence="2 3">
    <name type="scientific">Nonomuraea purpurea</name>
    <dbReference type="NCBI Taxonomy" id="1849276"/>
    <lineage>
        <taxon>Bacteria</taxon>
        <taxon>Bacillati</taxon>
        <taxon>Actinomycetota</taxon>
        <taxon>Actinomycetes</taxon>
        <taxon>Streptosporangiales</taxon>
        <taxon>Streptosporangiaceae</taxon>
        <taxon>Nonomuraea</taxon>
    </lineage>
</organism>